<dbReference type="Proteomes" id="UP000179241">
    <property type="component" value="Unassembled WGS sequence"/>
</dbReference>
<dbReference type="PANTHER" id="PTHR33713:SF6">
    <property type="entry name" value="ANTITOXIN YEFM"/>
    <property type="match status" value="1"/>
</dbReference>
<dbReference type="InterPro" id="IPR051405">
    <property type="entry name" value="phD/YefM_antitoxin"/>
</dbReference>
<comment type="function">
    <text evidence="2">Antitoxin component of a type II toxin-antitoxin (TA) system.</text>
</comment>
<dbReference type="SUPFAM" id="SSF143120">
    <property type="entry name" value="YefM-like"/>
    <property type="match status" value="1"/>
</dbReference>
<dbReference type="Pfam" id="PF02604">
    <property type="entry name" value="PhdYeFM_antitox"/>
    <property type="match status" value="1"/>
</dbReference>
<dbReference type="InterPro" id="IPR006442">
    <property type="entry name" value="Antitoxin_Phd/YefM"/>
</dbReference>
<proteinExistence type="inferred from homology"/>
<dbReference type="PANTHER" id="PTHR33713">
    <property type="entry name" value="ANTITOXIN YAFN-RELATED"/>
    <property type="match status" value="1"/>
</dbReference>
<reference evidence="3 4" key="1">
    <citation type="journal article" date="2016" name="Nat. Commun.">
        <title>Thousands of microbial genomes shed light on interconnected biogeochemical processes in an aquifer system.</title>
        <authorList>
            <person name="Anantharaman K."/>
            <person name="Brown C.T."/>
            <person name="Hug L.A."/>
            <person name="Sharon I."/>
            <person name="Castelle C.J."/>
            <person name="Probst A.J."/>
            <person name="Thomas B.C."/>
            <person name="Singh A."/>
            <person name="Wilkins M.J."/>
            <person name="Karaoz U."/>
            <person name="Brodie E.L."/>
            <person name="Williams K.H."/>
            <person name="Hubbard S.S."/>
            <person name="Banfield J.F."/>
        </authorList>
    </citation>
    <scope>NUCLEOTIDE SEQUENCE [LARGE SCALE GENOMIC DNA]</scope>
</reference>
<evidence type="ECO:0000256" key="1">
    <source>
        <dbReference type="ARBA" id="ARBA00009981"/>
    </source>
</evidence>
<dbReference type="Gene3D" id="3.40.1620.10">
    <property type="entry name" value="YefM-like domain"/>
    <property type="match status" value="1"/>
</dbReference>
<evidence type="ECO:0000256" key="2">
    <source>
        <dbReference type="RuleBase" id="RU362080"/>
    </source>
</evidence>
<dbReference type="EMBL" id="MGHU01000018">
    <property type="protein sequence ID" value="OGM77469.1"/>
    <property type="molecule type" value="Genomic_DNA"/>
</dbReference>
<comment type="similarity">
    <text evidence="1 2">Belongs to the phD/YefM antitoxin family.</text>
</comment>
<sequence>MDTVMPISEARIRLPELVNLADSLFRKTYITVKGKIKAILINPEELSLMEETLEVLSDPKTMKAINQGKKEVKAGKVVDWQDLKKELRI</sequence>
<evidence type="ECO:0000313" key="4">
    <source>
        <dbReference type="Proteomes" id="UP000179241"/>
    </source>
</evidence>
<dbReference type="InterPro" id="IPR036165">
    <property type="entry name" value="YefM-like_sf"/>
</dbReference>
<gene>
    <name evidence="3" type="ORF">A2188_03460</name>
</gene>
<dbReference type="AlphaFoldDB" id="A0A1F8CNQ3"/>
<dbReference type="Gene3D" id="1.10.1220.170">
    <property type="match status" value="1"/>
</dbReference>
<accession>A0A1F8CNQ3</accession>
<protein>
    <recommendedName>
        <fullName evidence="2">Antitoxin</fullName>
    </recommendedName>
</protein>
<name>A0A1F8CNQ3_9BACT</name>
<organism evidence="3 4">
    <name type="scientific">Candidatus Woesebacteria bacterium RIFOXYA1_FULL_43_9</name>
    <dbReference type="NCBI Taxonomy" id="1802534"/>
    <lineage>
        <taxon>Bacteria</taxon>
        <taxon>Candidatus Woeseibacteriota</taxon>
    </lineage>
</organism>
<evidence type="ECO:0000313" key="3">
    <source>
        <dbReference type="EMBL" id="OGM77469.1"/>
    </source>
</evidence>
<comment type="caution">
    <text evidence="3">The sequence shown here is derived from an EMBL/GenBank/DDBJ whole genome shotgun (WGS) entry which is preliminary data.</text>
</comment>